<accession>A0AAN0RIE7</accession>
<dbReference type="GeneID" id="93368648"/>
<evidence type="ECO:0000313" key="2">
    <source>
        <dbReference type="EMBL" id="AII86820.1"/>
    </source>
</evidence>
<dbReference type="PROSITE" id="PS51186">
    <property type="entry name" value="GNAT"/>
    <property type="match status" value="1"/>
</dbReference>
<dbReference type="PANTHER" id="PTHR43792:SF16">
    <property type="entry name" value="N-ACETYLTRANSFERASE DOMAIN-CONTAINING PROTEIN"/>
    <property type="match status" value="1"/>
</dbReference>
<dbReference type="KEGG" id="ptp:RCA23_c12740"/>
<organism evidence="2 3">
    <name type="scientific">Planktomarina temperata RCA23</name>
    <dbReference type="NCBI Taxonomy" id="666509"/>
    <lineage>
        <taxon>Bacteria</taxon>
        <taxon>Pseudomonadati</taxon>
        <taxon>Pseudomonadota</taxon>
        <taxon>Alphaproteobacteria</taxon>
        <taxon>Rhodobacterales</taxon>
        <taxon>Paracoccaceae</taxon>
        <taxon>Planktomarina</taxon>
    </lineage>
</organism>
<dbReference type="Proteomes" id="UP000028680">
    <property type="component" value="Chromosome"/>
</dbReference>
<dbReference type="SUPFAM" id="SSF55729">
    <property type="entry name" value="Acyl-CoA N-acyltransferases (Nat)"/>
    <property type="match status" value="1"/>
</dbReference>
<dbReference type="GO" id="GO:0016747">
    <property type="term" value="F:acyltransferase activity, transferring groups other than amino-acyl groups"/>
    <property type="evidence" value="ECO:0007669"/>
    <property type="project" value="InterPro"/>
</dbReference>
<dbReference type="InterPro" id="IPR000182">
    <property type="entry name" value="GNAT_dom"/>
</dbReference>
<dbReference type="Pfam" id="PF13302">
    <property type="entry name" value="Acetyltransf_3"/>
    <property type="match status" value="1"/>
</dbReference>
<dbReference type="PANTHER" id="PTHR43792">
    <property type="entry name" value="GNAT FAMILY, PUTATIVE (AFU_ORTHOLOGUE AFUA_3G00765)-RELATED-RELATED"/>
    <property type="match status" value="1"/>
</dbReference>
<gene>
    <name evidence="2" type="ORF">RCA23_c12740</name>
</gene>
<evidence type="ECO:0000313" key="3">
    <source>
        <dbReference type="Proteomes" id="UP000028680"/>
    </source>
</evidence>
<protein>
    <submittedName>
        <fullName evidence="2">Acetyltransferase</fullName>
    </submittedName>
</protein>
<dbReference type="EMBL" id="CP003984">
    <property type="protein sequence ID" value="AII86820.1"/>
    <property type="molecule type" value="Genomic_DNA"/>
</dbReference>
<proteinExistence type="predicted"/>
<dbReference type="AlphaFoldDB" id="A0AAN0RIE7"/>
<dbReference type="InterPro" id="IPR051531">
    <property type="entry name" value="N-acetyltransferase"/>
</dbReference>
<dbReference type="Gene3D" id="3.40.630.30">
    <property type="match status" value="1"/>
</dbReference>
<name>A0AAN0RIE7_9RHOB</name>
<feature type="domain" description="N-acetyltransferase" evidence="1">
    <location>
        <begin position="16"/>
        <end position="178"/>
    </location>
</feature>
<keyword evidence="3" id="KW-1185">Reference proteome</keyword>
<evidence type="ECO:0000259" key="1">
    <source>
        <dbReference type="PROSITE" id="PS51186"/>
    </source>
</evidence>
<sequence>MISPIRTQHSFESARLSLRPIRKSDAGLIGLYAGDIRVSGPTRSIPHPLPPGAIDAFIEQAQNPARVEDVWVLDGSKSDLAEVVGVIGLKRLDRRQGELGYWLAPAFWSIGLAREAVETLIQANPQGSKTLFAEVFQDNARSARVLTDMGFSYLGDAESFCVARKTTVATWTYLRSME</sequence>
<dbReference type="InterPro" id="IPR016181">
    <property type="entry name" value="Acyl_CoA_acyltransferase"/>
</dbReference>
<dbReference type="RefSeq" id="WP_044049629.1">
    <property type="nucleotide sequence ID" value="NZ_CP003984.1"/>
</dbReference>
<reference evidence="2 3" key="1">
    <citation type="journal article" date="2014" name="ISME J.">
        <title>Adaptation of an abundant Roseobacter RCA organism to pelagic systems revealed by genomic and transcriptomic analyses.</title>
        <authorList>
            <person name="Voget S."/>
            <person name="Wemheuer B."/>
            <person name="Brinkhoff T."/>
            <person name="Vollmers J."/>
            <person name="Dietrich S."/>
            <person name="Giebel H.A."/>
            <person name="Beardsley C."/>
            <person name="Sardemann C."/>
            <person name="Bakenhus I."/>
            <person name="Billerbeck S."/>
            <person name="Daniel R."/>
            <person name="Simon M."/>
        </authorList>
    </citation>
    <scope>NUCLEOTIDE SEQUENCE [LARGE SCALE GENOMIC DNA]</scope>
    <source>
        <strain evidence="2 3">RCA23</strain>
    </source>
</reference>